<dbReference type="GO" id="GO:0001664">
    <property type="term" value="F:G protein-coupled receptor binding"/>
    <property type="evidence" value="ECO:0007669"/>
    <property type="project" value="TreeGrafter"/>
</dbReference>
<accession>A0A670J145</accession>
<keyword evidence="12" id="KW-1185">Reference proteome</keyword>
<comment type="similarity">
    <text evidence="2">Belongs to the somatostatin family.</text>
</comment>
<evidence type="ECO:0000256" key="3">
    <source>
        <dbReference type="ARBA" id="ARBA00022525"/>
    </source>
</evidence>
<evidence type="ECO:0000256" key="9">
    <source>
        <dbReference type="SAM" id="MobiDB-lite"/>
    </source>
</evidence>
<dbReference type="GO" id="GO:0005615">
    <property type="term" value="C:extracellular space"/>
    <property type="evidence" value="ECO:0007669"/>
    <property type="project" value="TreeGrafter"/>
</dbReference>
<keyword evidence="5" id="KW-0372">Hormone</keyword>
<evidence type="ECO:0000256" key="2">
    <source>
        <dbReference type="ARBA" id="ARBA00008327"/>
    </source>
</evidence>
<dbReference type="Pfam" id="PF03002">
    <property type="entry name" value="Somatostatin"/>
    <property type="match status" value="1"/>
</dbReference>
<dbReference type="Ensembl" id="ENSPMRT00000018191.1">
    <property type="protein sequence ID" value="ENSPMRP00000017077.1"/>
    <property type="gene ID" value="ENSPMRG00000011335.1"/>
</dbReference>
<evidence type="ECO:0000256" key="7">
    <source>
        <dbReference type="ARBA" id="ARBA00023157"/>
    </source>
</evidence>
<feature type="domain" description="Somatostatin/Cortistatin C-terminal" evidence="10">
    <location>
        <begin position="97"/>
        <end position="111"/>
    </location>
</feature>
<evidence type="ECO:0000256" key="4">
    <source>
        <dbReference type="ARBA" id="ARBA00022685"/>
    </source>
</evidence>
<keyword evidence="6" id="KW-0732">Signal</keyword>
<keyword evidence="7 8" id="KW-1015">Disulfide bond</keyword>
<feature type="compositionally biased region" description="Basic and acidic residues" evidence="9">
    <location>
        <begin position="72"/>
        <end position="86"/>
    </location>
</feature>
<evidence type="ECO:0000313" key="11">
    <source>
        <dbReference type="Ensembl" id="ENSPMRP00000017077.1"/>
    </source>
</evidence>
<protein>
    <recommendedName>
        <fullName evidence="10">Somatostatin/Cortistatin C-terminal domain-containing protein</fullName>
    </recommendedName>
</protein>
<dbReference type="GO" id="GO:0007193">
    <property type="term" value="P:adenylate cyclase-inhibiting G protein-coupled receptor signaling pathway"/>
    <property type="evidence" value="ECO:0007669"/>
    <property type="project" value="TreeGrafter"/>
</dbReference>
<reference evidence="11" key="2">
    <citation type="submission" date="2025-08" db="UniProtKB">
        <authorList>
            <consortium name="Ensembl"/>
        </authorList>
    </citation>
    <scope>IDENTIFICATION</scope>
</reference>
<dbReference type="GO" id="GO:0005184">
    <property type="term" value="F:neuropeptide hormone activity"/>
    <property type="evidence" value="ECO:0007669"/>
    <property type="project" value="TreeGrafter"/>
</dbReference>
<evidence type="ECO:0000256" key="6">
    <source>
        <dbReference type="ARBA" id="ARBA00022729"/>
    </source>
</evidence>
<dbReference type="Proteomes" id="UP000472272">
    <property type="component" value="Chromosome 8"/>
</dbReference>
<dbReference type="InterPro" id="IPR018142">
    <property type="entry name" value="Somatostatin/Cortistatin_C"/>
</dbReference>
<name>A0A670J145_PODMU</name>
<keyword evidence="4" id="KW-0165">Cleavage on pair of basic residues</keyword>
<dbReference type="PANTHER" id="PTHR10558:SF1">
    <property type="entry name" value="CORTISTATIN"/>
    <property type="match status" value="1"/>
</dbReference>
<evidence type="ECO:0000256" key="8">
    <source>
        <dbReference type="PIRSR" id="PIRSR001814-1"/>
    </source>
</evidence>
<proteinExistence type="inferred from homology"/>
<evidence type="ECO:0000259" key="10">
    <source>
        <dbReference type="Pfam" id="PF03002"/>
    </source>
</evidence>
<evidence type="ECO:0000313" key="12">
    <source>
        <dbReference type="Proteomes" id="UP000472272"/>
    </source>
</evidence>
<reference evidence="11" key="3">
    <citation type="submission" date="2025-09" db="UniProtKB">
        <authorList>
            <consortium name="Ensembl"/>
        </authorList>
    </citation>
    <scope>IDENTIFICATION</scope>
</reference>
<feature type="disulfide bond" evidence="8">
    <location>
        <begin position="100"/>
        <end position="111"/>
    </location>
</feature>
<organism evidence="11 12">
    <name type="scientific">Podarcis muralis</name>
    <name type="common">Wall lizard</name>
    <name type="synonym">Lacerta muralis</name>
    <dbReference type="NCBI Taxonomy" id="64176"/>
    <lineage>
        <taxon>Eukaryota</taxon>
        <taxon>Metazoa</taxon>
        <taxon>Chordata</taxon>
        <taxon>Craniata</taxon>
        <taxon>Vertebrata</taxon>
        <taxon>Euteleostomi</taxon>
        <taxon>Lepidosauria</taxon>
        <taxon>Squamata</taxon>
        <taxon>Bifurcata</taxon>
        <taxon>Unidentata</taxon>
        <taxon>Episquamata</taxon>
        <taxon>Laterata</taxon>
        <taxon>Lacertibaenia</taxon>
        <taxon>Lacertidae</taxon>
        <taxon>Podarcis</taxon>
    </lineage>
</organism>
<reference evidence="11 12" key="1">
    <citation type="journal article" date="2019" name="Proc. Natl. Acad. Sci. U.S.A.">
        <title>Regulatory changes in pterin and carotenoid genes underlie balanced color polymorphisms in the wall lizard.</title>
        <authorList>
            <person name="Andrade P."/>
            <person name="Pinho C."/>
            <person name="Perez I de Lanuza G."/>
            <person name="Afonso S."/>
            <person name="Brejcha J."/>
            <person name="Rubin C.J."/>
            <person name="Wallerman O."/>
            <person name="Pereira P."/>
            <person name="Sabatino S.J."/>
            <person name="Bellati A."/>
            <person name="Pellitteri-Rosa D."/>
            <person name="Bosakova Z."/>
            <person name="Bunikis I."/>
            <person name="Carretero M.A."/>
            <person name="Feiner N."/>
            <person name="Marsik P."/>
            <person name="Pauperio F."/>
            <person name="Salvi D."/>
            <person name="Soler L."/>
            <person name="While G.M."/>
            <person name="Uller T."/>
            <person name="Font E."/>
            <person name="Andersson L."/>
            <person name="Carneiro M."/>
        </authorList>
    </citation>
    <scope>NUCLEOTIDE SEQUENCE</scope>
</reference>
<dbReference type="PANTHER" id="PTHR10558">
    <property type="entry name" value="SOMATOSTATIN"/>
    <property type="match status" value="1"/>
</dbReference>
<dbReference type="AlphaFoldDB" id="A0A670J145"/>
<keyword evidence="3" id="KW-0964">Secreted</keyword>
<sequence>QLLKYNSHHPWPCLLGLMGAVVQQHLEGQRLCRPETYFYSQAQTDIKRSELLAFLSGLADWVSRTNEAPLSRQEKAGLSSREDRAPHPHPQPPAREKAPCKNFFWKTFSSC</sequence>
<dbReference type="InterPro" id="IPR004250">
    <property type="entry name" value="Somatostatin"/>
</dbReference>
<feature type="region of interest" description="Disordered" evidence="9">
    <location>
        <begin position="66"/>
        <end position="98"/>
    </location>
</feature>
<evidence type="ECO:0000256" key="5">
    <source>
        <dbReference type="ARBA" id="ARBA00022702"/>
    </source>
</evidence>
<dbReference type="GO" id="GO:0030334">
    <property type="term" value="P:regulation of cell migration"/>
    <property type="evidence" value="ECO:0007669"/>
    <property type="project" value="TreeGrafter"/>
</dbReference>
<dbReference type="PIRSF" id="PIRSF001814">
    <property type="entry name" value="Somatostatin"/>
    <property type="match status" value="1"/>
</dbReference>
<comment type="subcellular location">
    <subcellularLocation>
        <location evidence="1">Secreted</location>
    </subcellularLocation>
</comment>
<dbReference type="GeneTree" id="ENSGT00960000193123"/>
<evidence type="ECO:0000256" key="1">
    <source>
        <dbReference type="ARBA" id="ARBA00004613"/>
    </source>
</evidence>